<protein>
    <submittedName>
        <fullName evidence="2">Uncharacterized protein</fullName>
    </submittedName>
</protein>
<proteinExistence type="predicted"/>
<organism evidence="2 3">
    <name type="scientific">Deinococcus cellulosilyticus (strain DSM 18568 / NBRC 106333 / KACC 11606 / 5516J-15)</name>
    <dbReference type="NCBI Taxonomy" id="1223518"/>
    <lineage>
        <taxon>Bacteria</taxon>
        <taxon>Thermotogati</taxon>
        <taxon>Deinococcota</taxon>
        <taxon>Deinococci</taxon>
        <taxon>Deinococcales</taxon>
        <taxon>Deinococcaceae</taxon>
        <taxon>Deinococcus</taxon>
    </lineage>
</organism>
<dbReference type="EMBL" id="BJXB01000005">
    <property type="protein sequence ID" value="GEM45856.1"/>
    <property type="molecule type" value="Genomic_DNA"/>
</dbReference>
<evidence type="ECO:0000256" key="1">
    <source>
        <dbReference type="SAM" id="Phobius"/>
    </source>
</evidence>
<dbReference type="Proteomes" id="UP000321306">
    <property type="component" value="Unassembled WGS sequence"/>
</dbReference>
<sequence length="120" mass="13306">MLALLVASLVIAFLMGVLTRLDGTWKESFAVFGLTAFFAPIYGFIPGFLVTGLSDWLSPRSRFPRETTALVIHMFGGALFLWFAGPYFGWLGVVAALLFWWVDERLKPSGFSTSRHVVVG</sequence>
<comment type="caution">
    <text evidence="2">The sequence shown here is derived from an EMBL/GenBank/DDBJ whole genome shotgun (WGS) entry which is preliminary data.</text>
</comment>
<keyword evidence="1" id="KW-0812">Transmembrane</keyword>
<keyword evidence="1" id="KW-1133">Transmembrane helix</keyword>
<dbReference type="AlphaFoldDB" id="A0A511N0E7"/>
<keyword evidence="3" id="KW-1185">Reference proteome</keyword>
<gene>
    <name evidence="2" type="ORF">DC3_14910</name>
</gene>
<feature type="transmembrane region" description="Helical" evidence="1">
    <location>
        <begin position="29"/>
        <end position="57"/>
    </location>
</feature>
<keyword evidence="1" id="KW-0472">Membrane</keyword>
<name>A0A511N0E7_DEIC1</name>
<feature type="transmembrane region" description="Helical" evidence="1">
    <location>
        <begin position="69"/>
        <end position="102"/>
    </location>
</feature>
<reference evidence="2 3" key="1">
    <citation type="submission" date="2019-07" db="EMBL/GenBank/DDBJ databases">
        <title>Whole genome shotgun sequence of Deinococcus cellulosilyticus NBRC 106333.</title>
        <authorList>
            <person name="Hosoyama A."/>
            <person name="Uohara A."/>
            <person name="Ohji S."/>
            <person name="Ichikawa N."/>
        </authorList>
    </citation>
    <scope>NUCLEOTIDE SEQUENCE [LARGE SCALE GENOMIC DNA]</scope>
    <source>
        <strain evidence="2 3">NBRC 106333</strain>
    </source>
</reference>
<evidence type="ECO:0000313" key="2">
    <source>
        <dbReference type="EMBL" id="GEM45856.1"/>
    </source>
</evidence>
<accession>A0A511N0E7</accession>
<evidence type="ECO:0000313" key="3">
    <source>
        <dbReference type="Proteomes" id="UP000321306"/>
    </source>
</evidence>